<evidence type="ECO:0000313" key="3">
    <source>
        <dbReference type="Proteomes" id="UP001215598"/>
    </source>
</evidence>
<gene>
    <name evidence="2" type="ORF">B0H16DRAFT_479437</name>
</gene>
<proteinExistence type="predicted"/>
<comment type="caution">
    <text evidence="2">The sequence shown here is derived from an EMBL/GenBank/DDBJ whole genome shotgun (WGS) entry which is preliminary data.</text>
</comment>
<keyword evidence="3" id="KW-1185">Reference proteome</keyword>
<feature type="region of interest" description="Disordered" evidence="1">
    <location>
        <begin position="254"/>
        <end position="282"/>
    </location>
</feature>
<reference evidence="2" key="1">
    <citation type="submission" date="2023-03" db="EMBL/GenBank/DDBJ databases">
        <title>Massive genome expansion in bonnet fungi (Mycena s.s.) driven by repeated elements and novel gene families across ecological guilds.</title>
        <authorList>
            <consortium name="Lawrence Berkeley National Laboratory"/>
            <person name="Harder C.B."/>
            <person name="Miyauchi S."/>
            <person name="Viragh M."/>
            <person name="Kuo A."/>
            <person name="Thoen E."/>
            <person name="Andreopoulos B."/>
            <person name="Lu D."/>
            <person name="Skrede I."/>
            <person name="Drula E."/>
            <person name="Henrissat B."/>
            <person name="Morin E."/>
            <person name="Kohler A."/>
            <person name="Barry K."/>
            <person name="LaButti K."/>
            <person name="Morin E."/>
            <person name="Salamov A."/>
            <person name="Lipzen A."/>
            <person name="Mereny Z."/>
            <person name="Hegedus B."/>
            <person name="Baldrian P."/>
            <person name="Stursova M."/>
            <person name="Weitz H."/>
            <person name="Taylor A."/>
            <person name="Grigoriev I.V."/>
            <person name="Nagy L.G."/>
            <person name="Martin F."/>
            <person name="Kauserud H."/>
        </authorList>
    </citation>
    <scope>NUCLEOTIDE SEQUENCE</scope>
    <source>
        <strain evidence="2">CBHHK182m</strain>
    </source>
</reference>
<protein>
    <submittedName>
        <fullName evidence="2">Uncharacterized protein</fullName>
    </submittedName>
</protein>
<evidence type="ECO:0000256" key="1">
    <source>
        <dbReference type="SAM" id="MobiDB-lite"/>
    </source>
</evidence>
<dbReference type="EMBL" id="JARKIB010000003">
    <property type="protein sequence ID" value="KAJ7783136.1"/>
    <property type="molecule type" value="Genomic_DNA"/>
</dbReference>
<accession>A0AAD7KD51</accession>
<sequence>MGRRQYSIVQEEQNILFKQAQQDPSGEAAKHFYGYTTDPTVSFCRRRLDSTIQRAVESLPITLLPAPAPRLIAGPTNLPRRPLQEREVRTEEASPETIRTFTPPLVTSSQLPAVLGIPVVFADAIVANTTVVLRYAILGPNIPGMLWQNRIVQLTNGDYSRARVVKNHGVTIDKPSCTIVEAEYDYDGVVHTKILLAANYLIHSSFEEEIIPDRRYTGDQVQYLLTDRISTLHPLPVNYGVSVHNYYSVTAFTTSPPLSPPSSSGSEQFVDADETTEENVDE</sequence>
<evidence type="ECO:0000313" key="2">
    <source>
        <dbReference type="EMBL" id="KAJ7783136.1"/>
    </source>
</evidence>
<feature type="compositionally biased region" description="Acidic residues" evidence="1">
    <location>
        <begin position="270"/>
        <end position="282"/>
    </location>
</feature>
<organism evidence="2 3">
    <name type="scientific">Mycena metata</name>
    <dbReference type="NCBI Taxonomy" id="1033252"/>
    <lineage>
        <taxon>Eukaryota</taxon>
        <taxon>Fungi</taxon>
        <taxon>Dikarya</taxon>
        <taxon>Basidiomycota</taxon>
        <taxon>Agaricomycotina</taxon>
        <taxon>Agaricomycetes</taxon>
        <taxon>Agaricomycetidae</taxon>
        <taxon>Agaricales</taxon>
        <taxon>Marasmiineae</taxon>
        <taxon>Mycenaceae</taxon>
        <taxon>Mycena</taxon>
    </lineage>
</organism>
<dbReference type="AlphaFoldDB" id="A0AAD7KD51"/>
<dbReference type="Proteomes" id="UP001215598">
    <property type="component" value="Unassembled WGS sequence"/>
</dbReference>
<name>A0AAD7KD51_9AGAR</name>